<comment type="caution">
    <text evidence="1">The sequence shown here is derived from an EMBL/GenBank/DDBJ whole genome shotgun (WGS) entry which is preliminary data.</text>
</comment>
<organism evidence="1 2">
    <name type="scientific">Hymenobacter nitidus</name>
    <dbReference type="NCBI Taxonomy" id="2880929"/>
    <lineage>
        <taxon>Bacteria</taxon>
        <taxon>Pseudomonadati</taxon>
        <taxon>Bacteroidota</taxon>
        <taxon>Cytophagia</taxon>
        <taxon>Cytophagales</taxon>
        <taxon>Hymenobacteraceae</taxon>
        <taxon>Hymenobacter</taxon>
    </lineage>
</organism>
<accession>A0ABS8AJ86</accession>
<gene>
    <name evidence="1" type="ORF">LGH70_23090</name>
</gene>
<proteinExistence type="predicted"/>
<name>A0ABS8AJ86_9BACT</name>
<dbReference type="EMBL" id="JAJADQ010000018">
    <property type="protein sequence ID" value="MCB2380498.1"/>
    <property type="molecule type" value="Genomic_DNA"/>
</dbReference>
<keyword evidence="2" id="KW-1185">Reference proteome</keyword>
<sequence length="59" mass="6618">MNKIDKCWILEIEISISGEYDADHGIDETQVDSGMTLLLKYFMEVAAEEVAPNTNPEEA</sequence>
<evidence type="ECO:0000313" key="1">
    <source>
        <dbReference type="EMBL" id="MCB2380498.1"/>
    </source>
</evidence>
<reference evidence="1" key="1">
    <citation type="submission" date="2021-10" db="EMBL/GenBank/DDBJ databases">
        <authorList>
            <person name="Dean J.D."/>
            <person name="Kim M.K."/>
            <person name="Newey C.N."/>
            <person name="Stoker T.S."/>
            <person name="Thompson D.W."/>
            <person name="Grose J.H."/>
        </authorList>
    </citation>
    <scope>NUCLEOTIDE SEQUENCE</scope>
    <source>
        <strain evidence="1">BT635</strain>
    </source>
</reference>
<protein>
    <submittedName>
        <fullName evidence="1">Uncharacterized protein</fullName>
    </submittedName>
</protein>
<dbReference type="RefSeq" id="WP_226190567.1">
    <property type="nucleotide sequence ID" value="NZ_JAJADQ010000018.1"/>
</dbReference>
<evidence type="ECO:0000313" key="2">
    <source>
        <dbReference type="Proteomes" id="UP001165297"/>
    </source>
</evidence>
<dbReference type="Proteomes" id="UP001165297">
    <property type="component" value="Unassembled WGS sequence"/>
</dbReference>